<dbReference type="Proteomes" id="UP000076871">
    <property type="component" value="Unassembled WGS sequence"/>
</dbReference>
<accession>A0A165GV62</accession>
<reference evidence="1 2" key="1">
    <citation type="journal article" date="2016" name="Mol. Biol. Evol.">
        <title>Comparative Genomics of Early-Diverging Mushroom-Forming Fungi Provides Insights into the Origins of Lignocellulose Decay Capabilities.</title>
        <authorList>
            <person name="Nagy L.G."/>
            <person name="Riley R."/>
            <person name="Tritt A."/>
            <person name="Adam C."/>
            <person name="Daum C."/>
            <person name="Floudas D."/>
            <person name="Sun H."/>
            <person name="Yadav J.S."/>
            <person name="Pangilinan J."/>
            <person name="Larsson K.H."/>
            <person name="Matsuura K."/>
            <person name="Barry K."/>
            <person name="Labutti K."/>
            <person name="Kuo R."/>
            <person name="Ohm R.A."/>
            <person name="Bhattacharya S.S."/>
            <person name="Shirouzu T."/>
            <person name="Yoshinaga Y."/>
            <person name="Martin F.M."/>
            <person name="Grigoriev I.V."/>
            <person name="Hibbett D.S."/>
        </authorList>
    </citation>
    <scope>NUCLEOTIDE SEQUENCE [LARGE SCALE GENOMIC DNA]</scope>
    <source>
        <strain evidence="1 2">93-53</strain>
    </source>
</reference>
<dbReference type="GeneID" id="63819166"/>
<name>A0A165GV62_9APHY</name>
<sequence>MPSLPKNAAEIASSLKTRGSKKIEYQSTLHQGDSNMQKAMNYISQIADAITKQEALAWSSQFSRIKEDRPALSDQFEIAYKSWKLQHDAIIRAEEYRLKAVELAQSLEKRCTTILARPPVQTVPKKLAKGRFSGDSVAASSHHVPSPLGIRSIVNTDGVISVQTYALNRNRRSTHTSPATGSQQTSAGPVLYDSHMGGNWHGEHPNRVFTASPEPIIDTYNAILWHAGYT</sequence>
<dbReference type="EMBL" id="KV427608">
    <property type="protein sequence ID" value="KZT10861.1"/>
    <property type="molecule type" value="Genomic_DNA"/>
</dbReference>
<protein>
    <submittedName>
        <fullName evidence="1">Uncharacterized protein</fullName>
    </submittedName>
</protein>
<gene>
    <name evidence="1" type="ORF">LAESUDRAFT_353030</name>
</gene>
<evidence type="ECO:0000313" key="2">
    <source>
        <dbReference type="Proteomes" id="UP000076871"/>
    </source>
</evidence>
<dbReference type="InParanoid" id="A0A165GV62"/>
<dbReference type="RefSeq" id="XP_040768601.1">
    <property type="nucleotide sequence ID" value="XM_040902135.1"/>
</dbReference>
<evidence type="ECO:0000313" key="1">
    <source>
        <dbReference type="EMBL" id="KZT10861.1"/>
    </source>
</evidence>
<organism evidence="1 2">
    <name type="scientific">Laetiporus sulphureus 93-53</name>
    <dbReference type="NCBI Taxonomy" id="1314785"/>
    <lineage>
        <taxon>Eukaryota</taxon>
        <taxon>Fungi</taxon>
        <taxon>Dikarya</taxon>
        <taxon>Basidiomycota</taxon>
        <taxon>Agaricomycotina</taxon>
        <taxon>Agaricomycetes</taxon>
        <taxon>Polyporales</taxon>
        <taxon>Laetiporus</taxon>
    </lineage>
</organism>
<proteinExistence type="predicted"/>
<dbReference type="AlphaFoldDB" id="A0A165GV62"/>
<keyword evidence="2" id="KW-1185">Reference proteome</keyword>